<dbReference type="RefSeq" id="WP_125292556.1">
    <property type="nucleotide sequence ID" value="NZ_JAPTZM010000007.1"/>
</dbReference>
<dbReference type="Gene3D" id="3.30.1370.130">
    <property type="match status" value="1"/>
</dbReference>
<dbReference type="OrthoDB" id="9775455at2"/>
<keyword evidence="6" id="KW-0998">Cell outer membrane</keyword>
<dbReference type="GO" id="GO:0009279">
    <property type="term" value="C:cell outer membrane"/>
    <property type="evidence" value="ECO:0007669"/>
    <property type="project" value="UniProtKB-SubCell"/>
</dbReference>
<organism evidence="11 12">
    <name type="scientific">Atlantibacter subterraneus</name>
    <dbReference type="NCBI Taxonomy" id="255519"/>
    <lineage>
        <taxon>Bacteria</taxon>
        <taxon>Pseudomonadati</taxon>
        <taxon>Pseudomonadota</taxon>
        <taxon>Gammaproteobacteria</taxon>
        <taxon>Enterobacterales</taxon>
        <taxon>Enterobacteriaceae</taxon>
        <taxon>Atlantibacter</taxon>
    </lineage>
</organism>
<evidence type="ECO:0000313" key="11">
    <source>
        <dbReference type="EMBL" id="RSE27820.1"/>
    </source>
</evidence>
<feature type="domain" description="NolW-like" evidence="10">
    <location>
        <begin position="121"/>
        <end position="186"/>
    </location>
</feature>
<dbReference type="PRINTS" id="PR00811">
    <property type="entry name" value="BCTERIALGSPD"/>
</dbReference>
<evidence type="ECO:0000313" key="12">
    <source>
        <dbReference type="Proteomes" id="UP000275331"/>
    </source>
</evidence>
<dbReference type="Pfam" id="PF00263">
    <property type="entry name" value="Secretin"/>
    <property type="match status" value="1"/>
</dbReference>
<feature type="signal peptide" evidence="8">
    <location>
        <begin position="1"/>
        <end position="19"/>
    </location>
</feature>
<dbReference type="InterPro" id="IPR038591">
    <property type="entry name" value="NolW-like_sf"/>
</dbReference>
<reference evidence="11 12" key="1">
    <citation type="submission" date="2018-10" db="EMBL/GenBank/DDBJ databases">
        <title>Transmission dynamics of multidrug resistant bacteria on intensive care unit surfaces.</title>
        <authorList>
            <person name="D'Souza A.W."/>
            <person name="Potter R.F."/>
            <person name="Wallace M."/>
            <person name="Shupe A."/>
            <person name="Patel S."/>
            <person name="Sun S."/>
            <person name="Gul D."/>
            <person name="Kwon J.H."/>
            <person name="Andleeb S."/>
            <person name="Burnham C.-A.D."/>
            <person name="Dantas G."/>
        </authorList>
    </citation>
    <scope>NUCLEOTIDE SEQUENCE [LARGE SCALE GENOMIC DNA]</scope>
    <source>
        <strain evidence="11 12">AS_373</strain>
    </source>
</reference>
<evidence type="ECO:0000256" key="6">
    <source>
        <dbReference type="ARBA" id="ARBA00023237"/>
    </source>
</evidence>
<evidence type="ECO:0000256" key="4">
    <source>
        <dbReference type="ARBA" id="ARBA00022729"/>
    </source>
</evidence>
<dbReference type="InterPro" id="IPR001775">
    <property type="entry name" value="GspD/PilQ"/>
</dbReference>
<evidence type="ECO:0000256" key="1">
    <source>
        <dbReference type="ARBA" id="ARBA00004442"/>
    </source>
</evidence>
<keyword evidence="3 7" id="KW-0813">Transport</keyword>
<dbReference type="GO" id="GO:0009306">
    <property type="term" value="P:protein secretion"/>
    <property type="evidence" value="ECO:0007669"/>
    <property type="project" value="InterPro"/>
</dbReference>
<comment type="subcellular location">
    <subcellularLocation>
        <location evidence="1 7">Cell outer membrane</location>
    </subcellularLocation>
</comment>
<keyword evidence="4 8" id="KW-0732">Signal</keyword>
<dbReference type="InterPro" id="IPR005644">
    <property type="entry name" value="NolW-like"/>
</dbReference>
<dbReference type="Gene3D" id="3.30.1370.120">
    <property type="match status" value="1"/>
</dbReference>
<dbReference type="InterPro" id="IPR004845">
    <property type="entry name" value="T2SS_GspD_CS"/>
</dbReference>
<dbReference type="PANTHER" id="PTHR30604">
    <property type="entry name" value="PROTEIN TRANSPORT PROTEIN HOFQ"/>
    <property type="match status" value="1"/>
</dbReference>
<feature type="domain" description="Type II/III secretion system secretin-like" evidence="9">
    <location>
        <begin position="256"/>
        <end position="415"/>
    </location>
</feature>
<dbReference type="Pfam" id="PF03958">
    <property type="entry name" value="Secretin_N"/>
    <property type="match status" value="1"/>
</dbReference>
<dbReference type="InterPro" id="IPR013355">
    <property type="entry name" value="Pilus_4_PilQ"/>
</dbReference>
<accession>A0A427V4Y9</accession>
<sequence>MARMCRLAGLMLLPLGAIAAKPASNISLVVDDVPIRQVLQALAETEKQNVIVAPEVAGDVTLHLVNVPWQMAFQTVVEIGQLHWRKEGNILRVYPAEWQQRQQQEEEQARLKRLSNQPLSTRTVSLRYADATELAAAMTALGDKLLGPKGSVMADKRTNRLLIDDNRAALKKIESWIASMDIPVGQVELSAHIVTINQTSLRELGVKWSTAEGEGKERLYRPSAISADLSVPEASTRLSFNVGRINGNMLDLELSALEQKHKLEIIASPRLLASHQQPASIKQGSEIPYQVSSGESGATSIEFKEAVLGMEVTPTIQPFGRIRMKLRISQNMPGQVLKQSDGEVMAIDKQEIETQVEIKDGETIALGGIFQQKRKGGKDSVPFLGDIPLLGGLFSYDGKDDERRELVVFITPRLIAPKA</sequence>
<evidence type="ECO:0000259" key="9">
    <source>
        <dbReference type="Pfam" id="PF00263"/>
    </source>
</evidence>
<dbReference type="NCBIfam" id="TIGR02515">
    <property type="entry name" value="IV_pilus_PilQ"/>
    <property type="match status" value="1"/>
</dbReference>
<dbReference type="AlphaFoldDB" id="A0A427V4Y9"/>
<proteinExistence type="inferred from homology"/>
<dbReference type="InterPro" id="IPR051808">
    <property type="entry name" value="Type_IV_pilus_biogenesis"/>
</dbReference>
<dbReference type="NCBIfam" id="NF007851">
    <property type="entry name" value="PRK10560.1"/>
    <property type="match status" value="1"/>
</dbReference>
<evidence type="ECO:0000259" key="10">
    <source>
        <dbReference type="Pfam" id="PF03958"/>
    </source>
</evidence>
<name>A0A427V4Y9_9ENTR</name>
<dbReference type="InterPro" id="IPR004846">
    <property type="entry name" value="T2SS/T3SS_dom"/>
</dbReference>
<comment type="caution">
    <text evidence="11">The sequence shown here is derived from an EMBL/GenBank/DDBJ whole genome shotgun (WGS) entry which is preliminary data.</text>
</comment>
<evidence type="ECO:0000256" key="8">
    <source>
        <dbReference type="SAM" id="SignalP"/>
    </source>
</evidence>
<gene>
    <name evidence="11" type="primary">hofQ</name>
    <name evidence="11" type="ORF">EGT71_05355</name>
</gene>
<dbReference type="PROSITE" id="PS00875">
    <property type="entry name" value="T2SP_D"/>
    <property type="match status" value="1"/>
</dbReference>
<keyword evidence="5" id="KW-0472">Membrane</keyword>
<dbReference type="PANTHER" id="PTHR30604:SF1">
    <property type="entry name" value="DNA UTILIZATION PROTEIN HOFQ"/>
    <property type="match status" value="1"/>
</dbReference>
<dbReference type="EMBL" id="RHXB01000003">
    <property type="protein sequence ID" value="RSE27820.1"/>
    <property type="molecule type" value="Genomic_DNA"/>
</dbReference>
<protein>
    <submittedName>
        <fullName evidence="11">DNA transporter HofQ</fullName>
    </submittedName>
</protein>
<evidence type="ECO:0000256" key="5">
    <source>
        <dbReference type="ARBA" id="ARBA00023136"/>
    </source>
</evidence>
<evidence type="ECO:0000256" key="3">
    <source>
        <dbReference type="ARBA" id="ARBA00022448"/>
    </source>
</evidence>
<feature type="chain" id="PRO_5019311029" evidence="8">
    <location>
        <begin position="20"/>
        <end position="419"/>
    </location>
</feature>
<dbReference type="Proteomes" id="UP000275331">
    <property type="component" value="Unassembled WGS sequence"/>
</dbReference>
<evidence type="ECO:0000256" key="2">
    <source>
        <dbReference type="ARBA" id="ARBA00006304"/>
    </source>
</evidence>
<evidence type="ECO:0000256" key="7">
    <source>
        <dbReference type="RuleBase" id="RU004004"/>
    </source>
</evidence>
<comment type="similarity">
    <text evidence="2">Belongs to the bacterial secretin family. PilQ subfamily.</text>
</comment>